<keyword evidence="5 9" id="KW-0547">Nucleotide-binding</keyword>
<dbReference type="InterPro" id="IPR027409">
    <property type="entry name" value="GroEL-like_apical_dom_sf"/>
</dbReference>
<evidence type="ECO:0000256" key="2">
    <source>
        <dbReference type="ARBA" id="ARBA00008020"/>
    </source>
</evidence>
<evidence type="ECO:0000313" key="12">
    <source>
        <dbReference type="Proteomes" id="UP001530293"/>
    </source>
</evidence>
<evidence type="ECO:0000256" key="9">
    <source>
        <dbReference type="RuleBase" id="RU004187"/>
    </source>
</evidence>
<dbReference type="Pfam" id="PF00118">
    <property type="entry name" value="Cpn60_TCP1"/>
    <property type="match status" value="2"/>
</dbReference>
<dbReference type="SUPFAM" id="SSF52029">
    <property type="entry name" value="GroEL apical domain-like"/>
    <property type="match status" value="1"/>
</dbReference>
<keyword evidence="12" id="KW-1185">Reference proteome</keyword>
<evidence type="ECO:0000256" key="1">
    <source>
        <dbReference type="ARBA" id="ARBA00004496"/>
    </source>
</evidence>
<dbReference type="PANTHER" id="PTHR11353">
    <property type="entry name" value="CHAPERONIN"/>
    <property type="match status" value="1"/>
</dbReference>
<name>A0ABD3MU27_9STRA</name>
<dbReference type="FunFam" id="1.10.560.10:FF:000070">
    <property type="entry name" value="Uncharacterized protein"/>
    <property type="match status" value="1"/>
</dbReference>
<keyword evidence="4" id="KW-0963">Cytoplasm</keyword>
<dbReference type="InterPro" id="IPR027410">
    <property type="entry name" value="TCP-1-like_intermed_sf"/>
</dbReference>
<evidence type="ECO:0000313" key="11">
    <source>
        <dbReference type="EMBL" id="KAL3765742.1"/>
    </source>
</evidence>
<dbReference type="PRINTS" id="PR00304">
    <property type="entry name" value="TCOMPLEXTCP1"/>
</dbReference>
<dbReference type="SUPFAM" id="SSF54849">
    <property type="entry name" value="GroEL-intermediate domain like"/>
    <property type="match status" value="2"/>
</dbReference>
<dbReference type="SUPFAM" id="SSF48592">
    <property type="entry name" value="GroEL equatorial domain-like"/>
    <property type="match status" value="1"/>
</dbReference>
<protein>
    <recommendedName>
        <fullName evidence="3">T-complex protein 1 subunit alpha</fullName>
    </recommendedName>
    <alternativeName>
        <fullName evidence="8">CCT-alpha</fullName>
    </alternativeName>
</protein>
<keyword evidence="6 9" id="KW-0067">ATP-binding</keyword>
<dbReference type="CDD" id="cd03335">
    <property type="entry name" value="TCP1_alpha"/>
    <property type="match status" value="1"/>
</dbReference>
<dbReference type="InterPro" id="IPR017998">
    <property type="entry name" value="Chaperone_TCP-1"/>
</dbReference>
<feature type="region of interest" description="Disordered" evidence="10">
    <location>
        <begin position="218"/>
        <end position="240"/>
    </location>
</feature>
<dbReference type="Proteomes" id="UP001530293">
    <property type="component" value="Unassembled WGS sequence"/>
</dbReference>
<dbReference type="InterPro" id="IPR012715">
    <property type="entry name" value="Chap_CCT_alpha"/>
</dbReference>
<dbReference type="InterPro" id="IPR027413">
    <property type="entry name" value="GROEL-like_equatorial_sf"/>
</dbReference>
<dbReference type="Gene3D" id="3.50.7.10">
    <property type="entry name" value="GroEL"/>
    <property type="match status" value="1"/>
</dbReference>
<evidence type="ECO:0000256" key="8">
    <source>
        <dbReference type="ARBA" id="ARBA00030049"/>
    </source>
</evidence>
<dbReference type="FunFam" id="3.50.7.10:FF:000009">
    <property type="entry name" value="T-complex protein 1 subunit alpha"/>
    <property type="match status" value="1"/>
</dbReference>
<reference evidence="11 12" key="1">
    <citation type="submission" date="2024-10" db="EMBL/GenBank/DDBJ databases">
        <title>Updated reference genomes for cyclostephanoid diatoms.</title>
        <authorList>
            <person name="Roberts W.R."/>
            <person name="Alverson A.J."/>
        </authorList>
    </citation>
    <scope>NUCLEOTIDE SEQUENCE [LARGE SCALE GENOMIC DNA]</scope>
    <source>
        <strain evidence="11 12">AJA232-27</strain>
    </source>
</reference>
<dbReference type="InterPro" id="IPR002423">
    <property type="entry name" value="Cpn60/GroEL/TCP-1"/>
</dbReference>
<sequence>MTTTGSFIVPNLISKNQSQLNNVGSESGKHRPETGQDVRVGNVTAALAVANIVKTSLGPVGLDKMLVDDIGDVLITNDGATILKSLEVEHPAARVLVDLANLQDQEVGDGTTSVVIIAAELLRRGNDLVKNGIHPTTIISGYRSALKAAVSYIKKEMVVNVSELGDEHLINAAKTSMSSKIIGKESEYFSKLAVDAVKSVKMNATAADVAGYDAMGSGGGGDAEAPPAETTSPDGGTAAVSKKQRYKYPLSAIHILKAHGKSSMESHLIDGGFAINAMRAAQGMPTFVESTVDQPVVKIAMLDMNLQRHRMGMGVQVIVKDPAEIENIKKREMDITKERIRKIIDAGARVVLTTKGVDDLCMKYFVEAGIICARRCNREDLKRLAKATGGKVVTTMADMEGNETFDADSLGGCDSVREVRIGDGEMLYVYGCKGHGASTIVLRGANEYMLDEMDRALHDSLCVVKRMLESNTLVPGGGAAEAALSVYLDDYANTIQSREQMVIQEYADALLVIPKTLAVNAAKDASELVAKLRSVHAKSQHSEDVSDDGLKFLGLDLVEGTIRDNLAAGVVEPAISKIKSLRFATEAAITILRIDDRITLNK</sequence>
<dbReference type="Gene3D" id="1.10.560.10">
    <property type="entry name" value="GroEL-like equatorial domain"/>
    <property type="match status" value="2"/>
</dbReference>
<evidence type="ECO:0000256" key="10">
    <source>
        <dbReference type="SAM" id="MobiDB-lite"/>
    </source>
</evidence>
<evidence type="ECO:0000256" key="6">
    <source>
        <dbReference type="ARBA" id="ARBA00022840"/>
    </source>
</evidence>
<proteinExistence type="inferred from homology"/>
<dbReference type="PROSITE" id="PS00750">
    <property type="entry name" value="TCP1_1"/>
    <property type="match status" value="1"/>
</dbReference>
<keyword evidence="7 9" id="KW-0143">Chaperone</keyword>
<evidence type="ECO:0000256" key="7">
    <source>
        <dbReference type="ARBA" id="ARBA00023186"/>
    </source>
</evidence>
<comment type="caution">
    <text evidence="11">The sequence shown here is derived from an EMBL/GenBank/DDBJ whole genome shotgun (WGS) entry which is preliminary data.</text>
</comment>
<dbReference type="AlphaFoldDB" id="A0ABD3MU27"/>
<dbReference type="PROSITE" id="PS00995">
    <property type="entry name" value="TCP1_3"/>
    <property type="match status" value="1"/>
</dbReference>
<dbReference type="InterPro" id="IPR002194">
    <property type="entry name" value="Chaperonin_TCP-1_CS"/>
</dbReference>
<dbReference type="Gene3D" id="3.30.260.10">
    <property type="entry name" value="TCP-1-like chaperonin intermediate domain"/>
    <property type="match status" value="2"/>
</dbReference>
<dbReference type="EMBL" id="JALLBG020000092">
    <property type="protein sequence ID" value="KAL3765742.1"/>
    <property type="molecule type" value="Genomic_DNA"/>
</dbReference>
<comment type="similarity">
    <text evidence="2 9">Belongs to the TCP-1 chaperonin family.</text>
</comment>
<organism evidence="11 12">
    <name type="scientific">Discostella pseudostelligera</name>
    <dbReference type="NCBI Taxonomy" id="259834"/>
    <lineage>
        <taxon>Eukaryota</taxon>
        <taxon>Sar</taxon>
        <taxon>Stramenopiles</taxon>
        <taxon>Ochrophyta</taxon>
        <taxon>Bacillariophyta</taxon>
        <taxon>Coscinodiscophyceae</taxon>
        <taxon>Thalassiosirophycidae</taxon>
        <taxon>Stephanodiscales</taxon>
        <taxon>Stephanodiscaceae</taxon>
        <taxon>Discostella</taxon>
    </lineage>
</organism>
<dbReference type="PROSITE" id="PS00751">
    <property type="entry name" value="TCP1_2"/>
    <property type="match status" value="1"/>
</dbReference>
<gene>
    <name evidence="11" type="ORF">ACHAWU_009710</name>
</gene>
<accession>A0ABD3MU27</accession>
<comment type="subcellular location">
    <subcellularLocation>
        <location evidence="1">Cytoplasm</location>
    </subcellularLocation>
</comment>
<evidence type="ECO:0000256" key="5">
    <source>
        <dbReference type="ARBA" id="ARBA00022741"/>
    </source>
</evidence>
<dbReference type="GO" id="GO:0005737">
    <property type="term" value="C:cytoplasm"/>
    <property type="evidence" value="ECO:0007669"/>
    <property type="project" value="UniProtKB-SubCell"/>
</dbReference>
<evidence type="ECO:0000256" key="4">
    <source>
        <dbReference type="ARBA" id="ARBA00022490"/>
    </source>
</evidence>
<evidence type="ECO:0000256" key="3">
    <source>
        <dbReference type="ARBA" id="ARBA00014424"/>
    </source>
</evidence>
<dbReference type="GO" id="GO:0005524">
    <property type="term" value="F:ATP binding"/>
    <property type="evidence" value="ECO:0007669"/>
    <property type="project" value="UniProtKB-KW"/>
</dbReference>